<sequence>MHLNYILSQRNENVLIHNNNVHKKERDGDDKIIWKCNDYKQFSCRGRIHTRDETVIKYIEHTNHVPDIAKIKRREYMNDLNKVAKTSQLSTHAVIVSVVSKVKAL</sequence>
<protein>
    <recommendedName>
        <fullName evidence="4">FLYWCH-type domain-containing protein</fullName>
    </recommendedName>
</protein>
<evidence type="ECO:0000313" key="5">
    <source>
        <dbReference type="EMBL" id="CAI6346824.1"/>
    </source>
</evidence>
<keyword evidence="3" id="KW-0862">Zinc</keyword>
<evidence type="ECO:0000256" key="2">
    <source>
        <dbReference type="ARBA" id="ARBA00022771"/>
    </source>
</evidence>
<keyword evidence="1" id="KW-0479">Metal-binding</keyword>
<keyword evidence="2" id="KW-0863">Zinc-finger</keyword>
<keyword evidence="6" id="KW-1185">Reference proteome</keyword>
<reference evidence="5 6" key="1">
    <citation type="submission" date="2023-01" db="EMBL/GenBank/DDBJ databases">
        <authorList>
            <person name="Whitehead M."/>
        </authorList>
    </citation>
    <scope>NUCLEOTIDE SEQUENCE [LARGE SCALE GENOMIC DNA]</scope>
</reference>
<proteinExistence type="predicted"/>
<evidence type="ECO:0000256" key="1">
    <source>
        <dbReference type="ARBA" id="ARBA00022723"/>
    </source>
</evidence>
<dbReference type="AlphaFoldDB" id="A0AAV0VRJ8"/>
<evidence type="ECO:0000313" key="6">
    <source>
        <dbReference type="Proteomes" id="UP001160148"/>
    </source>
</evidence>
<dbReference type="GO" id="GO:0008270">
    <property type="term" value="F:zinc ion binding"/>
    <property type="evidence" value="ECO:0007669"/>
    <property type="project" value="UniProtKB-KW"/>
</dbReference>
<dbReference type="EMBL" id="CARXXK010000001">
    <property type="protein sequence ID" value="CAI6346824.1"/>
    <property type="molecule type" value="Genomic_DNA"/>
</dbReference>
<dbReference type="InterPro" id="IPR007588">
    <property type="entry name" value="Znf_FLYWCH"/>
</dbReference>
<feature type="domain" description="FLYWCH-type" evidence="4">
    <location>
        <begin position="5"/>
        <end position="62"/>
    </location>
</feature>
<accession>A0AAV0VRJ8</accession>
<gene>
    <name evidence="5" type="ORF">MEUPH1_LOCUS3688</name>
</gene>
<comment type="caution">
    <text evidence="5">The sequence shown here is derived from an EMBL/GenBank/DDBJ whole genome shotgun (WGS) entry which is preliminary data.</text>
</comment>
<dbReference type="Pfam" id="PF04500">
    <property type="entry name" value="FLYWCH"/>
    <property type="match status" value="1"/>
</dbReference>
<dbReference type="Gene3D" id="2.20.25.240">
    <property type="match status" value="1"/>
</dbReference>
<dbReference type="Proteomes" id="UP001160148">
    <property type="component" value="Unassembled WGS sequence"/>
</dbReference>
<evidence type="ECO:0000256" key="3">
    <source>
        <dbReference type="ARBA" id="ARBA00022833"/>
    </source>
</evidence>
<name>A0AAV0VRJ8_9HEMI</name>
<evidence type="ECO:0000259" key="4">
    <source>
        <dbReference type="Pfam" id="PF04500"/>
    </source>
</evidence>
<organism evidence="5 6">
    <name type="scientific">Macrosiphum euphorbiae</name>
    <name type="common">potato aphid</name>
    <dbReference type="NCBI Taxonomy" id="13131"/>
    <lineage>
        <taxon>Eukaryota</taxon>
        <taxon>Metazoa</taxon>
        <taxon>Ecdysozoa</taxon>
        <taxon>Arthropoda</taxon>
        <taxon>Hexapoda</taxon>
        <taxon>Insecta</taxon>
        <taxon>Pterygota</taxon>
        <taxon>Neoptera</taxon>
        <taxon>Paraneoptera</taxon>
        <taxon>Hemiptera</taxon>
        <taxon>Sternorrhyncha</taxon>
        <taxon>Aphidomorpha</taxon>
        <taxon>Aphidoidea</taxon>
        <taxon>Aphididae</taxon>
        <taxon>Macrosiphini</taxon>
        <taxon>Macrosiphum</taxon>
    </lineage>
</organism>